<evidence type="ECO:0000256" key="5">
    <source>
        <dbReference type="ARBA" id="ARBA00023316"/>
    </source>
</evidence>
<proteinExistence type="predicted"/>
<comment type="caution">
    <text evidence="8">The sequence shown here is derived from an EMBL/GenBank/DDBJ whole genome shotgun (WGS) entry which is preliminary data.</text>
</comment>
<keyword evidence="5 6" id="KW-0961">Cell wall biogenesis/degradation</keyword>
<sequence>MKKSNLLQWLVAAILVCVTAYSMVTMHHIRQVNSVKLHEQSLKDARQAAKQKQLLADQKKRIRPAAWNQATLSGGYPDISKYVHAKTLENKVWIEVNIRKQRVYIRRGPYTIYTMYASVAKNYKKTKRYNQTPVGKYHLSKNRGTSYYDATRGYGAKYWTALKGYGSLYRFESVPFDANGHVLKKQAARLGGKVTKKNNIKAYGTIRLSVPDAQWIEENLPAKTPVMIMGHKDKRDPWRVLSLE</sequence>
<gene>
    <name evidence="8" type="ORF">SAMN05216431_10578</name>
</gene>
<evidence type="ECO:0000256" key="2">
    <source>
        <dbReference type="ARBA" id="ARBA00022679"/>
    </source>
</evidence>
<name>A0ABY1AB67_9LACO</name>
<dbReference type="PROSITE" id="PS52029">
    <property type="entry name" value="LD_TPASE"/>
    <property type="match status" value="1"/>
</dbReference>
<evidence type="ECO:0000256" key="4">
    <source>
        <dbReference type="ARBA" id="ARBA00022984"/>
    </source>
</evidence>
<keyword evidence="2" id="KW-0808">Transferase</keyword>
<organism evidence="8 9">
    <name type="scientific">Ligilactobacillus ruminis</name>
    <dbReference type="NCBI Taxonomy" id="1623"/>
    <lineage>
        <taxon>Bacteria</taxon>
        <taxon>Bacillati</taxon>
        <taxon>Bacillota</taxon>
        <taxon>Bacilli</taxon>
        <taxon>Lactobacillales</taxon>
        <taxon>Lactobacillaceae</taxon>
        <taxon>Ligilactobacillus</taxon>
    </lineage>
</organism>
<comment type="caution">
    <text evidence="6">Lacks conserved residue(s) required for the propagation of feature annotation.</text>
</comment>
<dbReference type="Proteomes" id="UP000182089">
    <property type="component" value="Unassembled WGS sequence"/>
</dbReference>
<dbReference type="CDD" id="cd16913">
    <property type="entry name" value="YkuD_like"/>
    <property type="match status" value="1"/>
</dbReference>
<keyword evidence="3 6" id="KW-0133">Cell shape</keyword>
<evidence type="ECO:0000313" key="9">
    <source>
        <dbReference type="Proteomes" id="UP000182089"/>
    </source>
</evidence>
<evidence type="ECO:0000256" key="6">
    <source>
        <dbReference type="PROSITE-ProRule" id="PRU01373"/>
    </source>
</evidence>
<evidence type="ECO:0000256" key="1">
    <source>
        <dbReference type="ARBA" id="ARBA00004752"/>
    </source>
</evidence>
<feature type="domain" description="L,D-TPase catalytic" evidence="7">
    <location>
        <begin position="92"/>
        <end position="229"/>
    </location>
</feature>
<evidence type="ECO:0000313" key="8">
    <source>
        <dbReference type="EMBL" id="SEM61582.1"/>
    </source>
</evidence>
<reference evidence="8 9" key="1">
    <citation type="submission" date="2016-10" db="EMBL/GenBank/DDBJ databases">
        <authorList>
            <person name="Varghese N."/>
            <person name="Submissions S."/>
        </authorList>
    </citation>
    <scope>NUCLEOTIDE SEQUENCE [LARGE SCALE GENOMIC DNA]</scope>
    <source>
        <strain evidence="8 9">WC1T17</strain>
    </source>
</reference>
<evidence type="ECO:0000256" key="3">
    <source>
        <dbReference type="ARBA" id="ARBA00022960"/>
    </source>
</evidence>
<dbReference type="Pfam" id="PF03734">
    <property type="entry name" value="YkuD"/>
    <property type="match status" value="1"/>
</dbReference>
<comment type="pathway">
    <text evidence="1 6">Cell wall biogenesis; peptidoglycan biosynthesis.</text>
</comment>
<dbReference type="SUPFAM" id="SSF141523">
    <property type="entry name" value="L,D-transpeptidase catalytic domain-like"/>
    <property type="match status" value="1"/>
</dbReference>
<dbReference type="Gene3D" id="2.40.440.10">
    <property type="entry name" value="L,D-transpeptidase catalytic domain-like"/>
    <property type="match status" value="1"/>
</dbReference>
<dbReference type="EMBL" id="FOCC01000005">
    <property type="protein sequence ID" value="SEM61582.1"/>
    <property type="molecule type" value="Genomic_DNA"/>
</dbReference>
<dbReference type="InterPro" id="IPR038063">
    <property type="entry name" value="Transpep_catalytic_dom"/>
</dbReference>
<protein>
    <submittedName>
        <fullName evidence="8">L,D-transpeptidase catalytic domain</fullName>
    </submittedName>
</protein>
<accession>A0ABY1AB67</accession>
<keyword evidence="4 6" id="KW-0573">Peptidoglycan synthesis</keyword>
<evidence type="ECO:0000259" key="7">
    <source>
        <dbReference type="PROSITE" id="PS52029"/>
    </source>
</evidence>
<dbReference type="InterPro" id="IPR005490">
    <property type="entry name" value="LD_TPept_cat_dom"/>
</dbReference>